<dbReference type="RefSeq" id="WP_304377029.1">
    <property type="nucleotide sequence ID" value="NZ_JAUOZU010000009.1"/>
</dbReference>
<dbReference type="EC" id="4.6.1.-" evidence="3"/>
<gene>
    <name evidence="3" type="ORF">Q4481_14090</name>
</gene>
<dbReference type="PANTHER" id="PTHR43081">
    <property type="entry name" value="ADENYLATE CYCLASE, TERMINAL-DIFFERENTIATION SPECIFIC-RELATED"/>
    <property type="match status" value="1"/>
</dbReference>
<evidence type="ECO:0000313" key="3">
    <source>
        <dbReference type="EMBL" id="MDO6965095.1"/>
    </source>
</evidence>
<dbReference type="SUPFAM" id="SSF55073">
    <property type="entry name" value="Nucleotide cyclase"/>
    <property type="match status" value="1"/>
</dbReference>
<sequence>MTFRLRPLHVGVVASLVVALALLLVPEDWLESGRELYFDRLTQLVSIPQSPDIVVVDIDRRAYAGVKDQKWQRTDTARLLSLIAADKPAAVAFDLVFSTDCNADDPANRTLVAAIREAPVILGFLLSDIEGTPPRPIPALAITRTLTVPEIWFLPGAEAACVEFQTAASSAGAAFLIGDEGSRVRRVQAFSIIGDDPYPALGLEAARRYLDVRTPILGGTPPWLKLGRSLFSLAEDGSLRFVASRREAIDARTVSADEVMQGRLAPGRFTNRIVFIGSSLPNLGGLRESAAEPLVASVQIHADLANTLVMDAVPTRDPMLAYGEAGYVLLGGLLIALMTVRFRPGLIALGGVGFILATLVLSYAIYAMTYRLTDGFSVALLLSIVLVITAFSQFAETRRAEKVARQRFSQYLPQSVVDRFIDNPELSGKQAEERQVTALFTDIEGFSTLAGRVSPQTLVGLLNIYFAEVTGLVHKHGGMVDKIVGDAVHAFFNAPEDLDDHVNKAIACALAIVRLTEEMRLRPEFKGEDFGRTRIGIETGMAVLGEVGTGGKLDYTAHGNAINLAARLQDANKFLGTQTCIGPQAAGESNYPLRPLGEHEIRGFGTMALFTPDDLVTVSR</sequence>
<proteinExistence type="predicted"/>
<dbReference type="CDD" id="cd07302">
    <property type="entry name" value="CHD"/>
    <property type="match status" value="1"/>
</dbReference>
<dbReference type="Proteomes" id="UP001174932">
    <property type="component" value="Unassembled WGS sequence"/>
</dbReference>
<keyword evidence="1" id="KW-0472">Membrane</keyword>
<name>A0ABT8YPH3_9HYPH</name>
<keyword evidence="1" id="KW-0812">Transmembrane</keyword>
<keyword evidence="4" id="KW-1185">Reference proteome</keyword>
<keyword evidence="3" id="KW-0456">Lyase</keyword>
<comment type="caution">
    <text evidence="3">The sequence shown here is derived from an EMBL/GenBank/DDBJ whole genome shotgun (WGS) entry which is preliminary data.</text>
</comment>
<dbReference type="PROSITE" id="PS50125">
    <property type="entry name" value="GUANYLATE_CYCLASE_2"/>
    <property type="match status" value="1"/>
</dbReference>
<dbReference type="Pfam" id="PF05226">
    <property type="entry name" value="CHASE2"/>
    <property type="match status" value="1"/>
</dbReference>
<dbReference type="InterPro" id="IPR007890">
    <property type="entry name" value="CHASE2"/>
</dbReference>
<reference evidence="3" key="2">
    <citation type="submission" date="2023-07" db="EMBL/GenBank/DDBJ databases">
        <authorList>
            <person name="Shen H."/>
        </authorList>
    </citation>
    <scope>NUCLEOTIDE SEQUENCE</scope>
    <source>
        <strain evidence="3">TNR-22</strain>
    </source>
</reference>
<accession>A0ABT8YPH3</accession>
<dbReference type="InterPro" id="IPR050697">
    <property type="entry name" value="Adenylyl/Guanylyl_Cyclase_3/4"/>
</dbReference>
<evidence type="ECO:0000313" key="4">
    <source>
        <dbReference type="Proteomes" id="UP001174932"/>
    </source>
</evidence>
<organism evidence="3 4">
    <name type="scientific">Rhizobium alvei</name>
    <dbReference type="NCBI Taxonomy" id="1132659"/>
    <lineage>
        <taxon>Bacteria</taxon>
        <taxon>Pseudomonadati</taxon>
        <taxon>Pseudomonadota</taxon>
        <taxon>Alphaproteobacteria</taxon>
        <taxon>Hyphomicrobiales</taxon>
        <taxon>Rhizobiaceae</taxon>
        <taxon>Rhizobium/Agrobacterium group</taxon>
        <taxon>Rhizobium</taxon>
    </lineage>
</organism>
<dbReference type="Pfam" id="PF00211">
    <property type="entry name" value="Guanylate_cyc"/>
    <property type="match status" value="1"/>
</dbReference>
<feature type="transmembrane region" description="Helical" evidence="1">
    <location>
        <begin position="375"/>
        <end position="395"/>
    </location>
</feature>
<dbReference type="EMBL" id="JAUOZU010000009">
    <property type="protein sequence ID" value="MDO6965095.1"/>
    <property type="molecule type" value="Genomic_DNA"/>
</dbReference>
<dbReference type="SMART" id="SM00044">
    <property type="entry name" value="CYCc"/>
    <property type="match status" value="1"/>
</dbReference>
<feature type="domain" description="Guanylate cyclase" evidence="2">
    <location>
        <begin position="437"/>
        <end position="569"/>
    </location>
</feature>
<feature type="transmembrane region" description="Helical" evidence="1">
    <location>
        <begin position="319"/>
        <end position="339"/>
    </location>
</feature>
<reference evidence="3" key="1">
    <citation type="journal article" date="2015" name="Int. J. Syst. Evol. Microbiol.">
        <title>Rhizobium alvei sp. nov., isolated from a freshwater river.</title>
        <authorList>
            <person name="Sheu S.Y."/>
            <person name="Huang H.W."/>
            <person name="Young C.C."/>
            <person name="Chen W.M."/>
        </authorList>
    </citation>
    <scope>NUCLEOTIDE SEQUENCE</scope>
    <source>
        <strain evidence="3">TNR-22</strain>
    </source>
</reference>
<evidence type="ECO:0000259" key="2">
    <source>
        <dbReference type="PROSITE" id="PS50125"/>
    </source>
</evidence>
<keyword evidence="1" id="KW-1133">Transmembrane helix</keyword>
<dbReference type="PANTHER" id="PTHR43081:SF1">
    <property type="entry name" value="ADENYLATE CYCLASE, TERMINAL-DIFFERENTIATION SPECIFIC"/>
    <property type="match status" value="1"/>
</dbReference>
<dbReference type="InterPro" id="IPR001054">
    <property type="entry name" value="A/G_cyclase"/>
</dbReference>
<evidence type="ECO:0000256" key="1">
    <source>
        <dbReference type="SAM" id="Phobius"/>
    </source>
</evidence>
<feature type="transmembrane region" description="Helical" evidence="1">
    <location>
        <begin position="346"/>
        <end position="369"/>
    </location>
</feature>
<dbReference type="GO" id="GO:0016829">
    <property type="term" value="F:lyase activity"/>
    <property type="evidence" value="ECO:0007669"/>
    <property type="project" value="UniProtKB-KW"/>
</dbReference>
<dbReference type="InterPro" id="IPR029787">
    <property type="entry name" value="Nucleotide_cyclase"/>
</dbReference>
<protein>
    <submittedName>
        <fullName evidence="3">Adenylate/guanylate cyclase domain-containing protein</fullName>
        <ecNumber evidence="3">4.6.1.-</ecNumber>
    </submittedName>
</protein>
<dbReference type="SMART" id="SM01080">
    <property type="entry name" value="CHASE2"/>
    <property type="match status" value="1"/>
</dbReference>
<dbReference type="Gene3D" id="3.30.70.1230">
    <property type="entry name" value="Nucleotide cyclase"/>
    <property type="match status" value="1"/>
</dbReference>